<organism evidence="2 3">
    <name type="scientific">Araneus ventricosus</name>
    <name type="common">Orbweaver spider</name>
    <name type="synonym">Epeira ventricosa</name>
    <dbReference type="NCBI Taxonomy" id="182803"/>
    <lineage>
        <taxon>Eukaryota</taxon>
        <taxon>Metazoa</taxon>
        <taxon>Ecdysozoa</taxon>
        <taxon>Arthropoda</taxon>
        <taxon>Chelicerata</taxon>
        <taxon>Arachnida</taxon>
        <taxon>Araneae</taxon>
        <taxon>Araneomorphae</taxon>
        <taxon>Entelegynae</taxon>
        <taxon>Araneoidea</taxon>
        <taxon>Araneidae</taxon>
        <taxon>Araneus</taxon>
    </lineage>
</organism>
<dbReference type="Proteomes" id="UP000499080">
    <property type="component" value="Unassembled WGS sequence"/>
</dbReference>
<feature type="compositionally biased region" description="Basic and acidic residues" evidence="1">
    <location>
        <begin position="1"/>
        <end position="15"/>
    </location>
</feature>
<dbReference type="EMBL" id="BGPR01002876">
    <property type="protein sequence ID" value="GBM80352.1"/>
    <property type="molecule type" value="Genomic_DNA"/>
</dbReference>
<dbReference type="AlphaFoldDB" id="A0A4Y2ITV1"/>
<comment type="caution">
    <text evidence="2">The sequence shown here is derived from an EMBL/GenBank/DDBJ whole genome shotgun (WGS) entry which is preliminary data.</text>
</comment>
<evidence type="ECO:0000313" key="3">
    <source>
        <dbReference type="Proteomes" id="UP000499080"/>
    </source>
</evidence>
<sequence>MEIDLRPMVRQDSHTPARCQGADSLDYPDRWFQSATSKEVLPSKESELGASVCYAEFPQHNKRMVARHTQESICWS</sequence>
<feature type="region of interest" description="Disordered" evidence="1">
    <location>
        <begin position="1"/>
        <end position="22"/>
    </location>
</feature>
<reference evidence="2 3" key="1">
    <citation type="journal article" date="2019" name="Sci. Rep.">
        <title>Orb-weaving spider Araneus ventricosus genome elucidates the spidroin gene catalogue.</title>
        <authorList>
            <person name="Kono N."/>
            <person name="Nakamura H."/>
            <person name="Ohtoshi R."/>
            <person name="Moran D.A.P."/>
            <person name="Shinohara A."/>
            <person name="Yoshida Y."/>
            <person name="Fujiwara M."/>
            <person name="Mori M."/>
            <person name="Tomita M."/>
            <person name="Arakawa K."/>
        </authorList>
    </citation>
    <scope>NUCLEOTIDE SEQUENCE [LARGE SCALE GENOMIC DNA]</scope>
</reference>
<accession>A0A4Y2ITV1</accession>
<name>A0A4Y2ITV1_ARAVE</name>
<gene>
    <name evidence="2" type="ORF">AVEN_171871_1</name>
</gene>
<evidence type="ECO:0000313" key="2">
    <source>
        <dbReference type="EMBL" id="GBM80352.1"/>
    </source>
</evidence>
<keyword evidence="3" id="KW-1185">Reference proteome</keyword>
<protein>
    <submittedName>
        <fullName evidence="2">Uncharacterized protein</fullName>
    </submittedName>
</protein>
<evidence type="ECO:0000256" key="1">
    <source>
        <dbReference type="SAM" id="MobiDB-lite"/>
    </source>
</evidence>
<proteinExistence type="predicted"/>